<evidence type="ECO:0000256" key="6">
    <source>
        <dbReference type="PIRSR" id="PIRSR639383-3"/>
    </source>
</evidence>
<dbReference type="PRINTS" id="PR00332">
    <property type="entry name" value="HISTRIAD"/>
</dbReference>
<dbReference type="CDD" id="cd01275">
    <property type="entry name" value="FHIT"/>
    <property type="match status" value="1"/>
</dbReference>
<evidence type="ECO:0000256" key="2">
    <source>
        <dbReference type="ARBA" id="ARBA00022801"/>
    </source>
</evidence>
<evidence type="ECO:0000256" key="3">
    <source>
        <dbReference type="PIRSR" id="PIRSR601310-1"/>
    </source>
</evidence>
<evidence type="ECO:0000256" key="1">
    <source>
        <dbReference type="ARBA" id="ARBA00022741"/>
    </source>
</evidence>
<dbReference type="FunFam" id="3.30.428.10:FF:000011">
    <property type="entry name" value="Fragile histidine triad"/>
    <property type="match status" value="1"/>
</dbReference>
<dbReference type="GO" id="GO:0016787">
    <property type="term" value="F:hydrolase activity"/>
    <property type="evidence" value="ECO:0007669"/>
    <property type="project" value="UniProtKB-KW"/>
</dbReference>
<dbReference type="SUPFAM" id="SSF54197">
    <property type="entry name" value="HIT-like"/>
    <property type="match status" value="1"/>
</dbReference>
<evidence type="ECO:0000259" key="8">
    <source>
        <dbReference type="PROSITE" id="PS51084"/>
    </source>
</evidence>
<dbReference type="InterPro" id="IPR011146">
    <property type="entry name" value="HIT-like"/>
</dbReference>
<evidence type="ECO:0000313" key="9">
    <source>
        <dbReference type="EMBL" id="PRP84503.1"/>
    </source>
</evidence>
<dbReference type="GO" id="GO:0000166">
    <property type="term" value="F:nucleotide binding"/>
    <property type="evidence" value="ECO:0007669"/>
    <property type="project" value="UniProtKB-KW"/>
</dbReference>
<proteinExistence type="predicted"/>
<feature type="site" description="Important for induction of apoptosis" evidence="6">
    <location>
        <position position="119"/>
    </location>
</feature>
<sequence>MTESDRPIPFGQYNLDATQVFFRSKYSLGIVNLMPAVPGHVMIIPKRKVERFADMTAEELSDMMISSQIVAKVVTSLWPSTSMNMAIQDGPDSGQTVQHVHLHIMPRRPGDFARNDDIYQEIEKPRVRRSSQEMAEESKMLEAYFPDSKNWSFYSE</sequence>
<dbReference type="STRING" id="1890364.A0A2P6NKN7"/>
<evidence type="ECO:0000256" key="4">
    <source>
        <dbReference type="PIRSR" id="PIRSR601310-3"/>
    </source>
</evidence>
<keyword evidence="1" id="KW-0547">Nucleotide-binding</keyword>
<feature type="binding site" evidence="5">
    <location>
        <position position="88"/>
    </location>
    <ligand>
        <name>substrate</name>
    </ligand>
</feature>
<feature type="domain" description="HIT" evidence="8">
    <location>
        <begin position="6"/>
        <end position="114"/>
    </location>
</feature>
<protein>
    <recommendedName>
        <fullName evidence="8">HIT domain-containing protein</fullName>
    </recommendedName>
</protein>
<dbReference type="Proteomes" id="UP000241769">
    <property type="component" value="Unassembled WGS sequence"/>
</dbReference>
<feature type="binding site" evidence="5">
    <location>
        <position position="32"/>
    </location>
    <ligand>
        <name>substrate</name>
    </ligand>
</feature>
<dbReference type="InterPro" id="IPR039383">
    <property type="entry name" value="FHIT"/>
</dbReference>
<dbReference type="InterPro" id="IPR036265">
    <property type="entry name" value="HIT-like_sf"/>
</dbReference>
<dbReference type="FunCoup" id="A0A2P6NKN7">
    <property type="interactions" value="16"/>
</dbReference>
<evidence type="ECO:0000256" key="5">
    <source>
        <dbReference type="PIRSR" id="PIRSR639383-2"/>
    </source>
</evidence>
<evidence type="ECO:0000256" key="7">
    <source>
        <dbReference type="PROSITE-ProRule" id="PRU00464"/>
    </source>
</evidence>
<dbReference type="PROSITE" id="PS00892">
    <property type="entry name" value="HIT_1"/>
    <property type="match status" value="1"/>
</dbReference>
<keyword evidence="2" id="KW-0378">Hydrolase</keyword>
<dbReference type="InParanoid" id="A0A2P6NKN7"/>
<feature type="binding site" evidence="5">
    <location>
        <begin position="94"/>
        <end position="97"/>
    </location>
    <ligand>
        <name>substrate</name>
    </ligand>
</feature>
<dbReference type="Gene3D" id="3.30.428.10">
    <property type="entry name" value="HIT-like"/>
    <property type="match status" value="1"/>
</dbReference>
<dbReference type="OrthoDB" id="680339at2759"/>
<gene>
    <name evidence="9" type="ORF">PROFUN_05838</name>
</gene>
<feature type="short sequence motif" description="Histidine triad motif" evidence="4 7">
    <location>
        <begin position="99"/>
        <end position="103"/>
    </location>
</feature>
<dbReference type="InterPro" id="IPR001310">
    <property type="entry name" value="Histidine_triad_HIT"/>
</dbReference>
<name>A0A2P6NKN7_9EUKA</name>
<keyword evidence="10" id="KW-1185">Reference proteome</keyword>
<dbReference type="PANTHER" id="PTHR46243:SF1">
    <property type="entry name" value="BIS(5'-ADENOSYL)-TRIPHOSPHATASE"/>
    <property type="match status" value="1"/>
</dbReference>
<evidence type="ECO:0000313" key="10">
    <source>
        <dbReference type="Proteomes" id="UP000241769"/>
    </source>
</evidence>
<feature type="active site" description="Tele-AMP-histidine intermediate" evidence="3">
    <location>
        <position position="101"/>
    </location>
</feature>
<dbReference type="InterPro" id="IPR019808">
    <property type="entry name" value="Histidine_triad_CS"/>
</dbReference>
<dbReference type="Pfam" id="PF01230">
    <property type="entry name" value="HIT"/>
    <property type="match status" value="1"/>
</dbReference>
<reference evidence="9 10" key="1">
    <citation type="journal article" date="2018" name="Genome Biol. Evol.">
        <title>Multiple Roots of Fruiting Body Formation in Amoebozoa.</title>
        <authorList>
            <person name="Hillmann F."/>
            <person name="Forbes G."/>
            <person name="Novohradska S."/>
            <person name="Ferling I."/>
            <person name="Riege K."/>
            <person name="Groth M."/>
            <person name="Westermann M."/>
            <person name="Marz M."/>
            <person name="Spaller T."/>
            <person name="Winckler T."/>
            <person name="Schaap P."/>
            <person name="Glockner G."/>
        </authorList>
    </citation>
    <scope>NUCLEOTIDE SEQUENCE [LARGE SCALE GENOMIC DNA]</scope>
    <source>
        <strain evidence="9 10">Jena</strain>
    </source>
</reference>
<comment type="caution">
    <text evidence="9">The sequence shown here is derived from an EMBL/GenBank/DDBJ whole genome shotgun (WGS) entry which is preliminary data.</text>
</comment>
<organism evidence="9 10">
    <name type="scientific">Planoprotostelium fungivorum</name>
    <dbReference type="NCBI Taxonomy" id="1890364"/>
    <lineage>
        <taxon>Eukaryota</taxon>
        <taxon>Amoebozoa</taxon>
        <taxon>Evosea</taxon>
        <taxon>Variosea</taxon>
        <taxon>Cavosteliida</taxon>
        <taxon>Cavosteliaceae</taxon>
        <taxon>Planoprotostelium</taxon>
    </lineage>
</organism>
<accession>A0A2P6NKN7</accession>
<dbReference type="PROSITE" id="PS51084">
    <property type="entry name" value="HIT_2"/>
    <property type="match status" value="1"/>
</dbReference>
<dbReference type="PANTHER" id="PTHR46243">
    <property type="entry name" value="BIS(5'-ADENOSYL)-TRIPHOSPHATASE"/>
    <property type="match status" value="1"/>
</dbReference>
<dbReference type="EMBL" id="MDYQ01000061">
    <property type="protein sequence ID" value="PRP84503.1"/>
    <property type="molecule type" value="Genomic_DNA"/>
</dbReference>
<feature type="binding site" evidence="5">
    <location>
        <position position="103"/>
    </location>
    <ligand>
        <name>substrate</name>
    </ligand>
</feature>
<dbReference type="InterPro" id="IPR051884">
    <property type="entry name" value="Bis(5'-adenosyl)-TPase_reg"/>
</dbReference>
<dbReference type="AlphaFoldDB" id="A0A2P6NKN7"/>